<dbReference type="InterPro" id="IPR014795">
    <property type="entry name" value="TacA_1-like"/>
</dbReference>
<keyword evidence="1" id="KW-1277">Toxin-antitoxin system</keyword>
<evidence type="ECO:0000256" key="1">
    <source>
        <dbReference type="ARBA" id="ARBA00022649"/>
    </source>
</evidence>
<organism evidence="3 4">
    <name type="scientific">Acinetobacter septicus</name>
    <dbReference type="NCBI Taxonomy" id="465797"/>
    <lineage>
        <taxon>Bacteria</taxon>
        <taxon>Pseudomonadati</taxon>
        <taxon>Pseudomonadota</taxon>
        <taxon>Gammaproteobacteria</taxon>
        <taxon>Moraxellales</taxon>
        <taxon>Moraxellaceae</taxon>
        <taxon>Acinetobacter</taxon>
    </lineage>
</organism>
<accession>A0ABD7F5I5</accession>
<dbReference type="SUPFAM" id="SSF47598">
    <property type="entry name" value="Ribbon-helix-helix"/>
    <property type="match status" value="1"/>
</dbReference>
<protein>
    <submittedName>
        <fullName evidence="3">DUF1778 domain-containing protein</fullName>
    </submittedName>
</protein>
<keyword evidence="4" id="KW-1185">Reference proteome</keyword>
<name>A0ABD7F5I5_9GAMM</name>
<dbReference type="Proteomes" id="UP000827069">
    <property type="component" value="Chromosome"/>
</dbReference>
<dbReference type="Gene3D" id="1.20.5.780">
    <property type="entry name" value="Single helix bin"/>
    <property type="match status" value="1"/>
</dbReference>
<reference evidence="3 4" key="1">
    <citation type="submission" date="2021-07" db="EMBL/GenBank/DDBJ databases">
        <title>FDA dAtabase for Regulatory Grade micrObial Sequences (FDA-ARGOS): Supporting development and validation of Infectious Disease Dx tests.</title>
        <authorList>
            <person name="Sproer C."/>
            <person name="Gronow S."/>
            <person name="Severitt S."/>
            <person name="Schroder I."/>
            <person name="Tallon L."/>
            <person name="Sadzewicz L."/>
            <person name="Zhao X."/>
            <person name="Boylan J."/>
            <person name="Ott S."/>
            <person name="Bowen H."/>
            <person name="Vavikolanu K."/>
            <person name="Mehta A."/>
            <person name="Aluvathingal J."/>
            <person name="Nadendla S."/>
            <person name="Lowell S."/>
            <person name="Myers T."/>
            <person name="Yan Y."/>
        </authorList>
    </citation>
    <scope>NUCLEOTIDE SEQUENCE [LARGE SCALE GENOMIC DNA]</scope>
    <source>
        <strain evidence="3 4">FDAARGOS_1401</strain>
    </source>
</reference>
<dbReference type="RefSeq" id="WP_005004147.1">
    <property type="nucleotide sequence ID" value="NZ_CP079898.1"/>
</dbReference>
<dbReference type="InterPro" id="IPR010985">
    <property type="entry name" value="Ribbon_hlx_hlx"/>
</dbReference>
<proteinExistence type="inferred from homology"/>
<sequence>MTNNEFIEIHLDAETKRLAERTAATLGYATLTEFFIYLIQNYAPQILHEHTHIQLSHAQFKQFVEVCQTQNKVPARLKQAAQLLDKEIFKEQK</sequence>
<dbReference type="Pfam" id="PF08681">
    <property type="entry name" value="TacA1"/>
    <property type="match status" value="1"/>
</dbReference>
<evidence type="ECO:0000256" key="2">
    <source>
        <dbReference type="ARBA" id="ARBA00049988"/>
    </source>
</evidence>
<gene>
    <name evidence="3" type="ORF">I6L31_02035</name>
</gene>
<dbReference type="EMBL" id="CP079898">
    <property type="protein sequence ID" value="QXZ23603.1"/>
    <property type="molecule type" value="Genomic_DNA"/>
</dbReference>
<dbReference type="AlphaFoldDB" id="A0ABD7F5I5"/>
<comment type="similarity">
    <text evidence="2">Belongs to the TacA antitoxin family.</text>
</comment>
<evidence type="ECO:0000313" key="4">
    <source>
        <dbReference type="Proteomes" id="UP000827069"/>
    </source>
</evidence>
<evidence type="ECO:0000313" key="3">
    <source>
        <dbReference type="EMBL" id="QXZ23603.1"/>
    </source>
</evidence>